<dbReference type="Proteomes" id="UP000623250">
    <property type="component" value="Unassembled WGS sequence"/>
</dbReference>
<comment type="similarity">
    <text evidence="3 14">Belongs to the peptidase S11 family.</text>
</comment>
<evidence type="ECO:0000256" key="12">
    <source>
        <dbReference type="ARBA" id="ARBA00034000"/>
    </source>
</evidence>
<feature type="chain" id="PRO_5034873751" description="serine-type D-Ala-D-Ala carboxypeptidase" evidence="15">
    <location>
        <begin position="20"/>
        <end position="410"/>
    </location>
</feature>
<evidence type="ECO:0000313" key="17">
    <source>
        <dbReference type="EMBL" id="MBJ7543599.1"/>
    </source>
</evidence>
<dbReference type="GO" id="GO:0009252">
    <property type="term" value="P:peptidoglycan biosynthetic process"/>
    <property type="evidence" value="ECO:0007669"/>
    <property type="project" value="UniProtKB-UniPathway"/>
</dbReference>
<evidence type="ECO:0000256" key="9">
    <source>
        <dbReference type="ARBA" id="ARBA00022960"/>
    </source>
</evidence>
<evidence type="ECO:0000259" key="16">
    <source>
        <dbReference type="SMART" id="SM00936"/>
    </source>
</evidence>
<evidence type="ECO:0000256" key="2">
    <source>
        <dbReference type="ARBA" id="ARBA00004752"/>
    </source>
</evidence>
<evidence type="ECO:0000256" key="13">
    <source>
        <dbReference type="PIRSR" id="PIRSR618044-2"/>
    </source>
</evidence>
<sequence length="410" mass="44357">MRLALFIFLFFQIFQPALAQSTGGYQTGAAEATLIDVESGATLFEKNADRLFAPASMSKIMTLAVIFKKLKAGEITMDTEFPVSLYAWRNGGAPSRTTSMFIPLNQTAKVSDLIQGIAVQNANDACIAVAEGISGTEDAFAKLMTEEARALGLQKSTFGNSTGLPHPGNQMTARELAALSIHVIKTYPDLYPYFGQKEFKYRTYTFRNHNPLQATAIPADGLKPGFTEGVGYSIAASAVRDGRRLVLVMNGLESERDRREEAQKMLNWGFVNFKAHKVFDKDEVVGDVRVWGGQKWTLPVKAKEDVVVLLPVNAKDQRIRAQIAYQGPLKPPLKEGDPVGEVRITSQAGTSNSAPLYAAADLEAGGVIAKGVDSLLLGVNAYVSQAVTKYLKKPPAQPVNTAVPAVTPKS</sequence>
<dbReference type="UniPathway" id="UPA00219"/>
<dbReference type="SUPFAM" id="SSF56601">
    <property type="entry name" value="beta-lactamase/transpeptidase-like"/>
    <property type="match status" value="1"/>
</dbReference>
<organism evidence="17 18">
    <name type="scientific">Rhodomicrobium udaipurense</name>
    <dbReference type="NCBI Taxonomy" id="1202716"/>
    <lineage>
        <taxon>Bacteria</taxon>
        <taxon>Pseudomonadati</taxon>
        <taxon>Pseudomonadota</taxon>
        <taxon>Alphaproteobacteria</taxon>
        <taxon>Hyphomicrobiales</taxon>
        <taxon>Hyphomicrobiaceae</taxon>
        <taxon>Rhodomicrobium</taxon>
    </lineage>
</organism>
<evidence type="ECO:0000256" key="3">
    <source>
        <dbReference type="ARBA" id="ARBA00007164"/>
    </source>
</evidence>
<dbReference type="InterPro" id="IPR037167">
    <property type="entry name" value="Peptidase_S11_C_sf"/>
</dbReference>
<dbReference type="RefSeq" id="WP_052037002.1">
    <property type="nucleotide sequence ID" value="NZ_JAEMUK010000015.1"/>
</dbReference>
<evidence type="ECO:0000256" key="6">
    <source>
        <dbReference type="ARBA" id="ARBA00022670"/>
    </source>
</evidence>
<protein>
    <recommendedName>
        <fullName evidence="4">serine-type D-Ala-D-Ala carboxypeptidase</fullName>
        <ecNumber evidence="4">3.4.16.4</ecNumber>
    </recommendedName>
</protein>
<evidence type="ECO:0000256" key="14">
    <source>
        <dbReference type="RuleBase" id="RU004016"/>
    </source>
</evidence>
<evidence type="ECO:0000256" key="11">
    <source>
        <dbReference type="ARBA" id="ARBA00023316"/>
    </source>
</evidence>
<keyword evidence="8" id="KW-0378">Hydrolase</keyword>
<comment type="pathway">
    <text evidence="2">Cell wall biogenesis; peptidoglycan biosynthesis.</text>
</comment>
<dbReference type="Pfam" id="PF07943">
    <property type="entry name" value="PBP5_C"/>
    <property type="match status" value="1"/>
</dbReference>
<dbReference type="Gene3D" id="3.40.710.10">
    <property type="entry name" value="DD-peptidase/beta-lactamase superfamily"/>
    <property type="match status" value="1"/>
</dbReference>
<dbReference type="GO" id="GO:0008360">
    <property type="term" value="P:regulation of cell shape"/>
    <property type="evidence" value="ECO:0007669"/>
    <property type="project" value="UniProtKB-KW"/>
</dbReference>
<comment type="catalytic activity">
    <reaction evidence="12">
        <text>Preferential cleavage: (Ac)2-L-Lys-D-Ala-|-D-Ala. Also transpeptidation of peptidyl-alanyl moieties that are N-acyl substituents of D-alanine.</text>
        <dbReference type="EC" id="3.4.16.4"/>
    </reaction>
</comment>
<keyword evidence="10" id="KW-0573">Peptidoglycan synthesis</keyword>
<reference evidence="17 18" key="1">
    <citation type="submission" date="2020-12" db="EMBL/GenBank/DDBJ databases">
        <title>Revised draft genomes of Rhodomicrobium vannielii ATCC 17100 and Rhodomicrobium udaipurense JA643.</title>
        <authorList>
            <person name="Conners E.M."/>
            <person name="Davenport E.J."/>
            <person name="Bose A."/>
        </authorList>
    </citation>
    <scope>NUCLEOTIDE SEQUENCE [LARGE SCALE GENOMIC DNA]</scope>
    <source>
        <strain evidence="17 18">JA643</strain>
    </source>
</reference>
<evidence type="ECO:0000256" key="15">
    <source>
        <dbReference type="SAM" id="SignalP"/>
    </source>
</evidence>
<evidence type="ECO:0000256" key="5">
    <source>
        <dbReference type="ARBA" id="ARBA00022645"/>
    </source>
</evidence>
<evidence type="ECO:0000313" key="18">
    <source>
        <dbReference type="Proteomes" id="UP000623250"/>
    </source>
</evidence>
<keyword evidence="9" id="KW-0133">Cell shape</keyword>
<keyword evidence="7 15" id="KW-0732">Signal</keyword>
<comment type="caution">
    <text evidence="17">The sequence shown here is derived from an EMBL/GenBank/DDBJ whole genome shotgun (WGS) entry which is preliminary data.</text>
</comment>
<dbReference type="GO" id="GO:0071555">
    <property type="term" value="P:cell wall organization"/>
    <property type="evidence" value="ECO:0007669"/>
    <property type="project" value="UniProtKB-KW"/>
</dbReference>
<keyword evidence="11" id="KW-0961">Cell wall biogenesis/degradation</keyword>
<evidence type="ECO:0000256" key="10">
    <source>
        <dbReference type="ARBA" id="ARBA00022984"/>
    </source>
</evidence>
<dbReference type="PRINTS" id="PR00725">
    <property type="entry name" value="DADACBPTASE1"/>
</dbReference>
<evidence type="ECO:0000256" key="4">
    <source>
        <dbReference type="ARBA" id="ARBA00012448"/>
    </source>
</evidence>
<accession>A0A8I1GF14</accession>
<dbReference type="GO" id="GO:0009002">
    <property type="term" value="F:serine-type D-Ala-D-Ala carboxypeptidase activity"/>
    <property type="evidence" value="ECO:0007669"/>
    <property type="project" value="UniProtKB-EC"/>
</dbReference>
<comment type="function">
    <text evidence="1">Removes C-terminal D-alanyl residues from sugar-peptide cell wall precursors.</text>
</comment>
<feature type="domain" description="Peptidase S11 D-Ala-D-Ala carboxypeptidase A C-terminal" evidence="16">
    <location>
        <begin position="273"/>
        <end position="364"/>
    </location>
</feature>
<dbReference type="SMART" id="SM00936">
    <property type="entry name" value="PBP5_C"/>
    <property type="match status" value="1"/>
</dbReference>
<name>A0A8I1GF14_9HYPH</name>
<dbReference type="PANTHER" id="PTHR21581:SF6">
    <property type="entry name" value="TRAFFICKING PROTEIN PARTICLE COMPLEX SUBUNIT 12"/>
    <property type="match status" value="1"/>
</dbReference>
<dbReference type="InterPro" id="IPR012907">
    <property type="entry name" value="Peptidase_S11_C"/>
</dbReference>
<feature type="signal peptide" evidence="15">
    <location>
        <begin position="1"/>
        <end position="19"/>
    </location>
</feature>
<dbReference type="GO" id="GO:0006508">
    <property type="term" value="P:proteolysis"/>
    <property type="evidence" value="ECO:0007669"/>
    <property type="project" value="UniProtKB-KW"/>
</dbReference>
<dbReference type="PANTHER" id="PTHR21581">
    <property type="entry name" value="D-ALANYL-D-ALANINE CARBOXYPEPTIDASE"/>
    <property type="match status" value="1"/>
</dbReference>
<dbReference type="Pfam" id="PF00768">
    <property type="entry name" value="Peptidase_S11"/>
    <property type="match status" value="1"/>
</dbReference>
<keyword evidence="5 17" id="KW-0121">Carboxypeptidase</keyword>
<dbReference type="InterPro" id="IPR015956">
    <property type="entry name" value="Peniciliin-bd_prot_C_sf"/>
</dbReference>
<evidence type="ECO:0000256" key="1">
    <source>
        <dbReference type="ARBA" id="ARBA00003217"/>
    </source>
</evidence>
<proteinExistence type="inferred from homology"/>
<dbReference type="Gene3D" id="2.60.410.10">
    <property type="entry name" value="D-Ala-D-Ala carboxypeptidase, C-terminal domain"/>
    <property type="match status" value="1"/>
</dbReference>
<dbReference type="InterPro" id="IPR012338">
    <property type="entry name" value="Beta-lactam/transpept-like"/>
</dbReference>
<dbReference type="AlphaFoldDB" id="A0A8I1GF14"/>
<dbReference type="InterPro" id="IPR001967">
    <property type="entry name" value="Peptidase_S11_N"/>
</dbReference>
<gene>
    <name evidence="17" type="ORF">JDN41_08510</name>
</gene>
<dbReference type="InterPro" id="IPR018044">
    <property type="entry name" value="Peptidase_S11"/>
</dbReference>
<keyword evidence="6" id="KW-0645">Protease</keyword>
<feature type="binding site" evidence="13">
    <location>
        <position position="223"/>
    </location>
    <ligand>
        <name>substrate</name>
    </ligand>
</feature>
<evidence type="ECO:0000256" key="7">
    <source>
        <dbReference type="ARBA" id="ARBA00022729"/>
    </source>
</evidence>
<dbReference type="EMBL" id="JAEMUK010000015">
    <property type="protein sequence ID" value="MBJ7543599.1"/>
    <property type="molecule type" value="Genomic_DNA"/>
</dbReference>
<evidence type="ECO:0000256" key="8">
    <source>
        <dbReference type="ARBA" id="ARBA00022801"/>
    </source>
</evidence>
<dbReference type="EC" id="3.4.16.4" evidence="4"/>
<dbReference type="SUPFAM" id="SSF69189">
    <property type="entry name" value="Penicillin-binding protein associated domain"/>
    <property type="match status" value="1"/>
</dbReference>
<keyword evidence="18" id="KW-1185">Reference proteome</keyword>